<dbReference type="GO" id="GO:0009507">
    <property type="term" value="C:chloroplast"/>
    <property type="evidence" value="ECO:0007669"/>
    <property type="project" value="UniProtKB-SubCell"/>
</dbReference>
<dbReference type="GO" id="GO:0022625">
    <property type="term" value="C:cytosolic large ribosomal subunit"/>
    <property type="evidence" value="ECO:0007669"/>
    <property type="project" value="TreeGrafter"/>
</dbReference>
<dbReference type="PANTHER" id="PTHR15680">
    <property type="entry name" value="RIBOSOMAL PROTEIN L19"/>
    <property type="match status" value="1"/>
</dbReference>
<evidence type="ECO:0000256" key="3">
    <source>
        <dbReference type="ARBA" id="ARBA00023274"/>
    </source>
</evidence>
<organism evidence="5">
    <name type="scientific">Neocystis brevis</name>
    <dbReference type="NCBI Taxonomy" id="1065496"/>
    <lineage>
        <taxon>Eukaryota</taxon>
        <taxon>Viridiplantae</taxon>
        <taxon>Chlorophyta</taxon>
        <taxon>core chlorophytes</taxon>
        <taxon>Chlorophyceae</taxon>
        <taxon>CS clade</taxon>
        <taxon>Sphaeropleales</taxon>
        <taxon>Radiococcaceae</taxon>
        <taxon>Neocystis</taxon>
    </lineage>
</organism>
<evidence type="ECO:0000313" key="5">
    <source>
        <dbReference type="EMBL" id="AIT94428.1"/>
    </source>
</evidence>
<dbReference type="SUPFAM" id="SSF50104">
    <property type="entry name" value="Translation proteins SH3-like domain"/>
    <property type="match status" value="1"/>
</dbReference>
<dbReference type="InterPro" id="IPR008991">
    <property type="entry name" value="Translation_prot_SH3-like_sf"/>
</dbReference>
<dbReference type="PRINTS" id="PR00061">
    <property type="entry name" value="RIBOSOMALL19"/>
</dbReference>
<dbReference type="Gene3D" id="2.30.30.790">
    <property type="match status" value="1"/>
</dbReference>
<dbReference type="EMBL" id="KM462873">
    <property type="protein sequence ID" value="AIT94428.1"/>
    <property type="molecule type" value="Genomic_DNA"/>
</dbReference>
<comment type="subcellular location">
    <subcellularLocation>
        <location evidence="4">Plastid</location>
        <location evidence="4">Chloroplast</location>
    </subcellularLocation>
</comment>
<keyword evidence="3 4" id="KW-0687">Ribonucleoprotein</keyword>
<proteinExistence type="inferred from homology"/>
<evidence type="ECO:0000256" key="2">
    <source>
        <dbReference type="ARBA" id="ARBA00022980"/>
    </source>
</evidence>
<dbReference type="RefSeq" id="YP_009105731.1">
    <property type="nucleotide sequence ID" value="NC_025535.1"/>
</dbReference>
<geneLocation type="chloroplast" evidence="5"/>
<dbReference type="GO" id="GO:0003729">
    <property type="term" value="F:mRNA binding"/>
    <property type="evidence" value="ECO:0007669"/>
    <property type="project" value="UniProtKB-ARBA"/>
</dbReference>
<dbReference type="InterPro" id="IPR001857">
    <property type="entry name" value="Ribosomal_bL19"/>
</dbReference>
<dbReference type="HAMAP" id="MF_00402">
    <property type="entry name" value="Ribosomal_bL19"/>
    <property type="match status" value="1"/>
</dbReference>
<reference evidence="5" key="1">
    <citation type="journal article" date="2014" name="BMC Evol. Biol.">
        <title>Chloroplast phylogenomic analysis resolves deep-level relationships within the green algal class Trebouxiophyceae.</title>
        <authorList>
            <person name="Lemieux C."/>
            <person name="Otis C."/>
            <person name="Turmel M."/>
        </authorList>
    </citation>
    <scope>NUCLEOTIDE SEQUENCE</scope>
</reference>
<dbReference type="PROSITE" id="PS01015">
    <property type="entry name" value="RIBOSOMAL_L19"/>
    <property type="match status" value="1"/>
</dbReference>
<dbReference type="InterPro" id="IPR018257">
    <property type="entry name" value="Ribosomal_bL19_CS"/>
</dbReference>
<keyword evidence="5" id="KW-0934">Plastid</keyword>
<dbReference type="NCBIfam" id="TIGR01024">
    <property type="entry name" value="rplS_bact"/>
    <property type="match status" value="1"/>
</dbReference>
<dbReference type="PIRSF" id="PIRSF002191">
    <property type="entry name" value="Ribosomal_L19"/>
    <property type="match status" value="1"/>
</dbReference>
<dbReference type="FunFam" id="2.30.30.790:FF:000004">
    <property type="entry name" value="50S ribosomal protein L19, chloroplastic"/>
    <property type="match status" value="1"/>
</dbReference>
<dbReference type="GO" id="GO:0006412">
    <property type="term" value="P:translation"/>
    <property type="evidence" value="ECO:0007669"/>
    <property type="project" value="UniProtKB-UniRule"/>
</dbReference>
<dbReference type="GeneID" id="22159733"/>
<accession>A0A097KMM2</accession>
<dbReference type="InterPro" id="IPR038657">
    <property type="entry name" value="Ribosomal_bL19_sf"/>
</dbReference>
<dbReference type="AlphaFoldDB" id="A0A097KMM2"/>
<gene>
    <name evidence="4 5" type="primary">rpl19</name>
</gene>
<dbReference type="PANTHER" id="PTHR15680:SF9">
    <property type="entry name" value="LARGE RIBOSOMAL SUBUNIT PROTEIN BL19M"/>
    <property type="match status" value="1"/>
</dbReference>
<keyword evidence="2 4" id="KW-0689">Ribosomal protein</keyword>
<dbReference type="GO" id="GO:0003735">
    <property type="term" value="F:structural constituent of ribosome"/>
    <property type="evidence" value="ECO:0007669"/>
    <property type="project" value="InterPro"/>
</dbReference>
<keyword evidence="5" id="KW-0150">Chloroplast</keyword>
<evidence type="ECO:0000256" key="4">
    <source>
        <dbReference type="HAMAP-Rule" id="MF_00402"/>
    </source>
</evidence>
<name>A0A097KMM2_9CHLO</name>
<dbReference type="Pfam" id="PF01245">
    <property type="entry name" value="Ribosomal_L19"/>
    <property type="match status" value="1"/>
</dbReference>
<sequence length="124" mass="14161">MKMQELVRSIEKDQLKTILPKICIGDTVKVGVLIQEGAKQRVQPYEGVVIAQHRAGLSSTITVRRIFQGIGVERIFAVHSPWIQDIHIIRRAKVRKAKLYYLRNRVGKGTRLKERFNSQSALPS</sequence>
<comment type="similarity">
    <text evidence="1 4">Belongs to the bacterial ribosomal protein bL19 family.</text>
</comment>
<evidence type="ECO:0000256" key="1">
    <source>
        <dbReference type="ARBA" id="ARBA00005781"/>
    </source>
</evidence>
<protein>
    <recommendedName>
        <fullName evidence="4">Large ribosomal subunit protein bL19c</fullName>
    </recommendedName>
</protein>